<organism evidence="3 4">
    <name type="scientific">Aphis craccivora</name>
    <name type="common">Cowpea aphid</name>
    <dbReference type="NCBI Taxonomy" id="307492"/>
    <lineage>
        <taxon>Eukaryota</taxon>
        <taxon>Metazoa</taxon>
        <taxon>Ecdysozoa</taxon>
        <taxon>Arthropoda</taxon>
        <taxon>Hexapoda</taxon>
        <taxon>Insecta</taxon>
        <taxon>Pterygota</taxon>
        <taxon>Neoptera</taxon>
        <taxon>Paraneoptera</taxon>
        <taxon>Hemiptera</taxon>
        <taxon>Sternorrhyncha</taxon>
        <taxon>Aphidomorpha</taxon>
        <taxon>Aphidoidea</taxon>
        <taxon>Aphididae</taxon>
        <taxon>Aphidini</taxon>
        <taxon>Aphis</taxon>
        <taxon>Aphis</taxon>
    </lineage>
</organism>
<evidence type="ECO:0000313" key="3">
    <source>
        <dbReference type="EMBL" id="KAF0749181.1"/>
    </source>
</evidence>
<feature type="region of interest" description="Disordered" evidence="1">
    <location>
        <begin position="1"/>
        <end position="23"/>
    </location>
</feature>
<dbReference type="OrthoDB" id="6629411at2759"/>
<feature type="domain" description="MADF" evidence="2">
    <location>
        <begin position="43"/>
        <end position="86"/>
    </location>
</feature>
<protein>
    <submittedName>
        <fullName evidence="3">MADF domain-containing protein</fullName>
    </submittedName>
</protein>
<evidence type="ECO:0000256" key="1">
    <source>
        <dbReference type="SAM" id="MobiDB-lite"/>
    </source>
</evidence>
<dbReference type="Pfam" id="PF10545">
    <property type="entry name" value="MADF_DNA_bdg"/>
    <property type="match status" value="1"/>
</dbReference>
<name>A0A6G0Y557_APHCR</name>
<accession>A0A6G0Y557</accession>
<dbReference type="InterPro" id="IPR006578">
    <property type="entry name" value="MADF-dom"/>
</dbReference>
<proteinExistence type="predicted"/>
<dbReference type="Proteomes" id="UP000478052">
    <property type="component" value="Unassembled WGS sequence"/>
</dbReference>
<dbReference type="PROSITE" id="PS51029">
    <property type="entry name" value="MADF"/>
    <property type="match status" value="1"/>
</dbReference>
<sequence length="86" mass="9904">MSNFVAGRTLRRSATQGQGREVQCMHEPASHSACDTVYCEHEKLIEAVRPHKILYDTSHADYMKSKLKNDLWDKIADDLELKNGKW</sequence>
<gene>
    <name evidence="3" type="ORF">FWK35_00020776</name>
</gene>
<keyword evidence="4" id="KW-1185">Reference proteome</keyword>
<reference evidence="3 4" key="1">
    <citation type="submission" date="2019-08" db="EMBL/GenBank/DDBJ databases">
        <title>Whole genome of Aphis craccivora.</title>
        <authorList>
            <person name="Voronova N.V."/>
            <person name="Shulinski R.S."/>
            <person name="Bandarenka Y.V."/>
            <person name="Zhorov D.G."/>
            <person name="Warner D."/>
        </authorList>
    </citation>
    <scope>NUCLEOTIDE SEQUENCE [LARGE SCALE GENOMIC DNA]</scope>
    <source>
        <strain evidence="3">180601</strain>
        <tissue evidence="3">Whole Body</tissue>
    </source>
</reference>
<evidence type="ECO:0000313" key="4">
    <source>
        <dbReference type="Proteomes" id="UP000478052"/>
    </source>
</evidence>
<comment type="caution">
    <text evidence="3">The sequence shown here is derived from an EMBL/GenBank/DDBJ whole genome shotgun (WGS) entry which is preliminary data.</text>
</comment>
<dbReference type="EMBL" id="VUJU01006192">
    <property type="protein sequence ID" value="KAF0749181.1"/>
    <property type="molecule type" value="Genomic_DNA"/>
</dbReference>
<evidence type="ECO:0000259" key="2">
    <source>
        <dbReference type="PROSITE" id="PS51029"/>
    </source>
</evidence>
<dbReference type="AlphaFoldDB" id="A0A6G0Y557"/>